<evidence type="ECO:0000313" key="6">
    <source>
        <dbReference type="Proteomes" id="UP000095409"/>
    </source>
</evidence>
<name>A0A174FLS2_9FIRM</name>
<gene>
    <name evidence="5" type="ORF">DW021_07350</name>
    <name evidence="4" type="ORF">DWW07_06690</name>
    <name evidence="3" type="ORF">DXB81_13225</name>
    <name evidence="2" type="ORF">ERS852394_02357</name>
</gene>
<evidence type="ECO:0000259" key="1">
    <source>
        <dbReference type="Pfam" id="PF13556"/>
    </source>
</evidence>
<dbReference type="EMBL" id="QSUB01000006">
    <property type="protein sequence ID" value="RGN03381.1"/>
    <property type="molecule type" value="Genomic_DNA"/>
</dbReference>
<dbReference type="InterPro" id="IPR051448">
    <property type="entry name" value="CdaR-like_regulators"/>
</dbReference>
<dbReference type="InterPro" id="IPR042070">
    <property type="entry name" value="PucR_C-HTH_sf"/>
</dbReference>
<proteinExistence type="predicted"/>
<dbReference type="RefSeq" id="WP_005426708.1">
    <property type="nucleotide sequence ID" value="NZ_CYZD01000013.1"/>
</dbReference>
<dbReference type="Proteomes" id="UP000261222">
    <property type="component" value="Unassembled WGS sequence"/>
</dbReference>
<dbReference type="Proteomes" id="UP000285897">
    <property type="component" value="Unassembled WGS sequence"/>
</dbReference>
<dbReference type="Gene3D" id="1.10.10.2840">
    <property type="entry name" value="PucR C-terminal helix-turn-helix domain"/>
    <property type="match status" value="1"/>
</dbReference>
<dbReference type="EMBL" id="QRZI01000004">
    <property type="protein sequence ID" value="RGV64542.1"/>
    <property type="molecule type" value="Genomic_DNA"/>
</dbReference>
<reference evidence="2 6" key="1">
    <citation type="submission" date="2015-09" db="EMBL/GenBank/DDBJ databases">
        <authorList>
            <consortium name="Pathogen Informatics"/>
        </authorList>
    </citation>
    <scope>NUCLEOTIDE SEQUENCE [LARGE SCALE GENOMIC DNA]</scope>
    <source>
        <strain evidence="2 6">2789STDY5608837</strain>
    </source>
</reference>
<dbReference type="EMBL" id="QROS01000004">
    <property type="protein sequence ID" value="RHL48482.1"/>
    <property type="molecule type" value="Genomic_DNA"/>
</dbReference>
<evidence type="ECO:0000313" key="7">
    <source>
        <dbReference type="Proteomes" id="UP000261222"/>
    </source>
</evidence>
<dbReference type="EMBL" id="CYZD01000013">
    <property type="protein sequence ID" value="CUO51184.1"/>
    <property type="molecule type" value="Genomic_DNA"/>
</dbReference>
<dbReference type="GeneID" id="79803411"/>
<organism evidence="2 6">
    <name type="scientific">Blautia obeum</name>
    <dbReference type="NCBI Taxonomy" id="40520"/>
    <lineage>
        <taxon>Bacteria</taxon>
        <taxon>Bacillati</taxon>
        <taxon>Bacillota</taxon>
        <taxon>Clostridia</taxon>
        <taxon>Lachnospirales</taxon>
        <taxon>Lachnospiraceae</taxon>
        <taxon>Blautia</taxon>
    </lineage>
</organism>
<evidence type="ECO:0000313" key="3">
    <source>
        <dbReference type="EMBL" id="RGN03381.1"/>
    </source>
</evidence>
<protein>
    <submittedName>
        <fullName evidence="2">Carbohydrate diacid transcriptional activator CdaR</fullName>
    </submittedName>
    <submittedName>
        <fullName evidence="3">PucR family transcriptional regulator</fullName>
    </submittedName>
</protein>
<dbReference type="Proteomes" id="UP000265828">
    <property type="component" value="Unassembled WGS sequence"/>
</dbReference>
<dbReference type="AlphaFoldDB" id="A0A174FLS2"/>
<sequence>MKLCADILYWRLKEELTGVLFHGRKNSTLILNRPEFYLDRSQSFEENSVYVCSADHLPQTPELGENVCLVCLGEHWNLNAYYERCSVILIHGSQDIFRIFNLVQEVFNQYDTWEERLWFILRHGAALSQMLDASRGIFENPMLLIGSDFRYLGVTEEEYLKKQLGLQLDTQSFDVEKMATFLSLHDMSNYVREPLLLELQGKRSLSVNIFDQEEYLGCLTVFEESRPFRSSDRALAVFFSKLLRQAIQQNPILSSTRTAVRRALRSVISGQRIDFEYRRALSMENGKHDWICMKLIPESSGSHLSGTYLSAALEERHPGSFAFEFEDAVVEFLPADQVQKESMDSLTSVLEKLGAICGVSSSFNNLYDGNHAWFQASAALQNGLSQEDNSIIFYFQDYLLPQLLNSALAGRPSWVYYTEGLKRLKKHDDSSQVSYLHTLRVYLDNNLSVTKTAAALYLHRSTLLDRLSHITAMLGSDLRDPDYCLTLGIILRAELEQRRIEKIYLK</sequence>
<dbReference type="PANTHER" id="PTHR33744:SF1">
    <property type="entry name" value="DNA-BINDING TRANSCRIPTIONAL ACTIVATOR ADER"/>
    <property type="match status" value="1"/>
</dbReference>
<dbReference type="Pfam" id="PF13556">
    <property type="entry name" value="HTH_30"/>
    <property type="match status" value="1"/>
</dbReference>
<evidence type="ECO:0000313" key="9">
    <source>
        <dbReference type="Proteomes" id="UP000285897"/>
    </source>
</evidence>
<evidence type="ECO:0000313" key="4">
    <source>
        <dbReference type="EMBL" id="RGV64542.1"/>
    </source>
</evidence>
<feature type="domain" description="PucR C-terminal helix-turn-helix" evidence="1">
    <location>
        <begin position="435"/>
        <end position="493"/>
    </location>
</feature>
<dbReference type="Proteomes" id="UP000095409">
    <property type="component" value="Unassembled WGS sequence"/>
</dbReference>
<dbReference type="PANTHER" id="PTHR33744">
    <property type="entry name" value="CARBOHYDRATE DIACID REGULATOR"/>
    <property type="match status" value="1"/>
</dbReference>
<accession>A0A174FLS2</accession>
<evidence type="ECO:0000313" key="2">
    <source>
        <dbReference type="EMBL" id="CUO51184.1"/>
    </source>
</evidence>
<evidence type="ECO:0000313" key="8">
    <source>
        <dbReference type="Proteomes" id="UP000265828"/>
    </source>
</evidence>
<dbReference type="InterPro" id="IPR025736">
    <property type="entry name" value="PucR_C-HTH_dom"/>
</dbReference>
<reference evidence="7 8" key="2">
    <citation type="submission" date="2018-08" db="EMBL/GenBank/DDBJ databases">
        <title>A genome reference for cultivated species of the human gut microbiota.</title>
        <authorList>
            <person name="Zou Y."/>
            <person name="Xue W."/>
            <person name="Luo G."/>
        </authorList>
    </citation>
    <scope>NUCLEOTIDE SEQUENCE [LARGE SCALE GENOMIC DNA]</scope>
    <source>
        <strain evidence="4 8">AF14-23</strain>
        <strain evidence="5 9">AF37-6AC</strain>
        <strain evidence="3 7">OM06-11AA</strain>
    </source>
</reference>
<evidence type="ECO:0000313" key="5">
    <source>
        <dbReference type="EMBL" id="RHL48482.1"/>
    </source>
</evidence>